<name>A0A2N1PJE8_9BACT</name>
<proteinExistence type="predicted"/>
<evidence type="ECO:0000313" key="1">
    <source>
        <dbReference type="EMBL" id="PKK88465.1"/>
    </source>
</evidence>
<dbReference type="AlphaFoldDB" id="A0A2N1PJE8"/>
<dbReference type="Proteomes" id="UP000233256">
    <property type="component" value="Unassembled WGS sequence"/>
</dbReference>
<evidence type="ECO:0000313" key="2">
    <source>
        <dbReference type="Proteomes" id="UP000233256"/>
    </source>
</evidence>
<comment type="caution">
    <text evidence="1">The sequence shown here is derived from an EMBL/GenBank/DDBJ whole genome shotgun (WGS) entry which is preliminary data.</text>
</comment>
<dbReference type="EMBL" id="PGXC01000045">
    <property type="protein sequence ID" value="PKK88465.1"/>
    <property type="molecule type" value="Genomic_DNA"/>
</dbReference>
<reference evidence="1 2" key="1">
    <citation type="journal article" date="2017" name="ISME J.">
        <title>Potential for microbial H2 and metal transformations associated with novel bacteria and archaea in deep terrestrial subsurface sediments.</title>
        <authorList>
            <person name="Hernsdorf A.W."/>
            <person name="Amano Y."/>
            <person name="Miyakawa K."/>
            <person name="Ise K."/>
            <person name="Suzuki Y."/>
            <person name="Anantharaman K."/>
            <person name="Probst A."/>
            <person name="Burstein D."/>
            <person name="Thomas B.C."/>
            <person name="Banfield J.F."/>
        </authorList>
    </citation>
    <scope>NUCLEOTIDE SEQUENCE [LARGE SCALE GENOMIC DNA]</scope>
    <source>
        <strain evidence="1">HGW-Wallbacteria-1</strain>
    </source>
</reference>
<sequence>MRKLPELVRRNQRKTSDFDRFTLYELKTVAEPETETRGPELLRHERFFRLPDESASGGL</sequence>
<organism evidence="1 2">
    <name type="scientific">Candidatus Wallbacteria bacterium HGW-Wallbacteria-1</name>
    <dbReference type="NCBI Taxonomy" id="2013854"/>
    <lineage>
        <taxon>Bacteria</taxon>
        <taxon>Candidatus Walliibacteriota</taxon>
    </lineage>
</organism>
<protein>
    <submittedName>
        <fullName evidence="1">Uncharacterized protein</fullName>
    </submittedName>
</protein>
<accession>A0A2N1PJE8</accession>
<gene>
    <name evidence="1" type="ORF">CVV64_18620</name>
</gene>